<feature type="short sequence motif" description="Q motif" evidence="8">
    <location>
        <begin position="217"/>
        <end position="245"/>
    </location>
</feature>
<sequence length="829" mass="90839">MKRPRANPNKQPVVTHRKRPRFDKPAKPVEDATQSGQRRRVKLDDLDWSTVDMPDRLDDFEGFFGLEEIDGVDVVKDMTTGLVTFESSKPLKVHADDDAGDNDEWEGFDDQGEDAVTNGNNQGENYTPGTIAASTTVNDVHKADDVKSESNKQDGQDALRKSEKPKKEKKKKQKEKEKEKDQKKINSDNVSMNGKSAWDLLADKPMDDDEDEDVDVSEWEGLGLSADILEALSKLKFSRPTTIQSSAIPEIMAGHDVIGKAVTGSGKTLAFGIPILEAILAAPKTKKKAPTALIVSPTRELAHQITTHLTALGSKGSFDAPSIATITGGLSVQKQRRQLETADIVVGTPGRLWEVMSSGHGQLDSFKRIRFLVIDEADRLLGQGHFKELGEIINVLKPDDAHHPENEPGSESESESESESNTASDTETTTAPTHRQTLVFSATFQKNLSQKLAGKGPKGSNSDLMTTQESLAYLLRTLPFNPAEKPKFLDASPTSQMAPKLTESLIECGPTEKDLYLYTILLLSPKTRALVFTNSIAAVRRITPFLANLNLPAFPLHSQMPQKARLRSIERFTQRPGSILVATDVAARGLDIPQVQLIVHYHLPRAADTYVHRSGRTARAGMSGSSVLLCGPEEVAGVRRLVAKVHARSQPSSSSSTSTPGTKESKTQKRKKNNPSFYIRTLPLDRRLISRLKPRATLSKTLADAVLAKEKSHSENDFMREAAEDLGVEYDSETFEDEGKGKRGRGSARRKKEREAKGMSKGEFGALRAELRGLLAQRVNVGVSERYLTNGGVDVEGLLRGEGLEGGFLGRVDALGLAGEDDEDEDEED</sequence>
<comment type="domain">
    <text evidence="9">The Q motif is unique to and characteristic of the DEAD box family of RNA helicases and controls ATP binding and hydrolysis.</text>
</comment>
<gene>
    <name evidence="14" type="ORF">B0J11DRAFT_601751</name>
</gene>
<comment type="subcellular location">
    <subcellularLocation>
        <location evidence="1">Nucleus</location>
        <location evidence="1">Nucleolus</location>
    </subcellularLocation>
</comment>
<evidence type="ECO:0000256" key="5">
    <source>
        <dbReference type="ARBA" id="ARBA00022806"/>
    </source>
</evidence>
<feature type="compositionally biased region" description="Basic and acidic residues" evidence="10">
    <location>
        <begin position="139"/>
        <end position="166"/>
    </location>
</feature>
<feature type="region of interest" description="Disordered" evidence="10">
    <location>
        <begin position="732"/>
        <end position="759"/>
    </location>
</feature>
<keyword evidence="15" id="KW-1185">Reference proteome</keyword>
<dbReference type="AlphaFoldDB" id="A0A9P9CYE0"/>
<comment type="similarity">
    <text evidence="9">Belongs to the DEAD box helicase family.</text>
</comment>
<evidence type="ECO:0000259" key="12">
    <source>
        <dbReference type="PROSITE" id="PS51194"/>
    </source>
</evidence>
<comment type="function">
    <text evidence="9">RNA helicase.</text>
</comment>
<feature type="domain" description="Helicase C-terminal" evidence="12">
    <location>
        <begin position="514"/>
        <end position="661"/>
    </location>
</feature>
<dbReference type="SMART" id="SM00490">
    <property type="entry name" value="HELICc"/>
    <property type="match status" value="1"/>
</dbReference>
<evidence type="ECO:0000256" key="10">
    <source>
        <dbReference type="SAM" id="MobiDB-lite"/>
    </source>
</evidence>
<feature type="compositionally biased region" description="Basic and acidic residues" evidence="10">
    <location>
        <begin position="174"/>
        <end position="186"/>
    </location>
</feature>
<evidence type="ECO:0000256" key="7">
    <source>
        <dbReference type="ARBA" id="ARBA00022884"/>
    </source>
</evidence>
<evidence type="ECO:0000313" key="14">
    <source>
        <dbReference type="EMBL" id="KAH7109269.1"/>
    </source>
</evidence>
<dbReference type="PROSITE" id="PS51194">
    <property type="entry name" value="HELICASE_CTER"/>
    <property type="match status" value="1"/>
</dbReference>
<feature type="compositionally biased region" description="Acidic residues" evidence="10">
    <location>
        <begin position="408"/>
        <end position="418"/>
    </location>
</feature>
<comment type="caution">
    <text evidence="14">The sequence shown here is derived from an EMBL/GenBank/DDBJ whole genome shotgun (WGS) entry which is preliminary data.</text>
</comment>
<reference evidence="14" key="1">
    <citation type="journal article" date="2021" name="Nat. Commun.">
        <title>Genetic determinants of endophytism in the Arabidopsis root mycobiome.</title>
        <authorList>
            <person name="Mesny F."/>
            <person name="Miyauchi S."/>
            <person name="Thiergart T."/>
            <person name="Pickel B."/>
            <person name="Atanasova L."/>
            <person name="Karlsson M."/>
            <person name="Huettel B."/>
            <person name="Barry K.W."/>
            <person name="Haridas S."/>
            <person name="Chen C."/>
            <person name="Bauer D."/>
            <person name="Andreopoulos W."/>
            <person name="Pangilinan J."/>
            <person name="LaButti K."/>
            <person name="Riley R."/>
            <person name="Lipzen A."/>
            <person name="Clum A."/>
            <person name="Drula E."/>
            <person name="Henrissat B."/>
            <person name="Kohler A."/>
            <person name="Grigoriev I.V."/>
            <person name="Martin F.M."/>
            <person name="Hacquard S."/>
        </authorList>
    </citation>
    <scope>NUCLEOTIDE SEQUENCE</scope>
    <source>
        <strain evidence="14">MPI-CAGE-CH-0243</strain>
    </source>
</reference>
<dbReference type="EC" id="3.6.4.13" evidence="9"/>
<comment type="catalytic activity">
    <reaction evidence="9">
        <text>ATP + H2O = ADP + phosphate + H(+)</text>
        <dbReference type="Rhea" id="RHEA:13065"/>
        <dbReference type="ChEBI" id="CHEBI:15377"/>
        <dbReference type="ChEBI" id="CHEBI:15378"/>
        <dbReference type="ChEBI" id="CHEBI:30616"/>
        <dbReference type="ChEBI" id="CHEBI:43474"/>
        <dbReference type="ChEBI" id="CHEBI:456216"/>
        <dbReference type="EC" id="3.6.4.13"/>
    </reaction>
</comment>
<dbReference type="PROSITE" id="PS00039">
    <property type="entry name" value="DEAD_ATP_HELICASE"/>
    <property type="match status" value="1"/>
</dbReference>
<protein>
    <recommendedName>
        <fullName evidence="9">ATP-dependent RNA helicase</fullName>
        <ecNumber evidence="9">3.6.4.13</ecNumber>
    </recommendedName>
</protein>
<dbReference type="InterPro" id="IPR014014">
    <property type="entry name" value="RNA_helicase_DEAD_Q_motif"/>
</dbReference>
<keyword evidence="3 9" id="KW-0547">Nucleotide-binding</keyword>
<dbReference type="PROSITE" id="PS51192">
    <property type="entry name" value="HELICASE_ATP_BIND_1"/>
    <property type="match status" value="1"/>
</dbReference>
<evidence type="ECO:0000256" key="2">
    <source>
        <dbReference type="ARBA" id="ARBA00022552"/>
    </source>
</evidence>
<keyword evidence="4 9" id="KW-0378">Hydrolase</keyword>
<dbReference type="SUPFAM" id="SSF52540">
    <property type="entry name" value="P-loop containing nucleoside triphosphate hydrolases"/>
    <property type="match status" value="2"/>
</dbReference>
<evidence type="ECO:0000256" key="1">
    <source>
        <dbReference type="ARBA" id="ARBA00004604"/>
    </source>
</evidence>
<dbReference type="InterPro" id="IPR014001">
    <property type="entry name" value="Helicase_ATP-bd"/>
</dbReference>
<feature type="region of interest" description="Disordered" evidence="10">
    <location>
        <begin position="644"/>
        <end position="677"/>
    </location>
</feature>
<dbReference type="Gene3D" id="3.40.50.300">
    <property type="entry name" value="P-loop containing nucleotide triphosphate hydrolases"/>
    <property type="match status" value="2"/>
</dbReference>
<keyword evidence="2" id="KW-0698">rRNA processing</keyword>
<dbReference type="EMBL" id="JAGMWT010000033">
    <property type="protein sequence ID" value="KAH7109269.1"/>
    <property type="molecule type" value="Genomic_DNA"/>
</dbReference>
<feature type="compositionally biased region" description="Low complexity" evidence="10">
    <location>
        <begin position="649"/>
        <end position="662"/>
    </location>
</feature>
<feature type="compositionally biased region" description="Low complexity" evidence="10">
    <location>
        <begin position="419"/>
        <end position="433"/>
    </location>
</feature>
<keyword evidence="6 9" id="KW-0067">ATP-binding</keyword>
<dbReference type="Pfam" id="PF00270">
    <property type="entry name" value="DEAD"/>
    <property type="match status" value="1"/>
</dbReference>
<dbReference type="GO" id="GO:0005730">
    <property type="term" value="C:nucleolus"/>
    <property type="evidence" value="ECO:0007669"/>
    <property type="project" value="UniProtKB-SubCell"/>
</dbReference>
<feature type="region of interest" description="Disordered" evidence="10">
    <location>
        <begin position="1"/>
        <end position="40"/>
    </location>
</feature>
<feature type="domain" description="Helicase ATP-binding" evidence="11">
    <location>
        <begin position="248"/>
        <end position="462"/>
    </location>
</feature>
<dbReference type="CDD" id="cd18787">
    <property type="entry name" value="SF2_C_DEAD"/>
    <property type="match status" value="1"/>
</dbReference>
<dbReference type="GO" id="GO:0003723">
    <property type="term" value="F:RNA binding"/>
    <property type="evidence" value="ECO:0007669"/>
    <property type="project" value="UniProtKB-UniRule"/>
</dbReference>
<dbReference type="InterPro" id="IPR000629">
    <property type="entry name" value="RNA-helicase_DEAD-box_CS"/>
</dbReference>
<feature type="domain" description="DEAD-box RNA helicase Q" evidence="13">
    <location>
        <begin position="217"/>
        <end position="245"/>
    </location>
</feature>
<dbReference type="InterPro" id="IPR027417">
    <property type="entry name" value="P-loop_NTPase"/>
</dbReference>
<dbReference type="PROSITE" id="PS51195">
    <property type="entry name" value="Q_MOTIF"/>
    <property type="match status" value="1"/>
</dbReference>
<dbReference type="PANTHER" id="PTHR24031">
    <property type="entry name" value="RNA HELICASE"/>
    <property type="match status" value="1"/>
</dbReference>
<dbReference type="InterPro" id="IPR001650">
    <property type="entry name" value="Helicase_C-like"/>
</dbReference>
<evidence type="ECO:0000313" key="15">
    <source>
        <dbReference type="Proteomes" id="UP000700596"/>
    </source>
</evidence>
<evidence type="ECO:0000256" key="9">
    <source>
        <dbReference type="RuleBase" id="RU365068"/>
    </source>
</evidence>
<dbReference type="GO" id="GO:0006364">
    <property type="term" value="P:rRNA processing"/>
    <property type="evidence" value="ECO:0007669"/>
    <property type="project" value="UniProtKB-KW"/>
</dbReference>
<keyword evidence="7 9" id="KW-0694">RNA-binding</keyword>
<feature type="compositionally biased region" description="Basic residues" evidence="10">
    <location>
        <begin position="742"/>
        <end position="752"/>
    </location>
</feature>
<feature type="region of interest" description="Disordered" evidence="10">
    <location>
        <begin position="92"/>
        <end position="195"/>
    </location>
</feature>
<dbReference type="InterPro" id="IPR011545">
    <property type="entry name" value="DEAD/DEAH_box_helicase_dom"/>
</dbReference>
<dbReference type="GO" id="GO:0003724">
    <property type="term" value="F:RNA helicase activity"/>
    <property type="evidence" value="ECO:0007669"/>
    <property type="project" value="UniProtKB-EC"/>
</dbReference>
<evidence type="ECO:0000256" key="3">
    <source>
        <dbReference type="ARBA" id="ARBA00022741"/>
    </source>
</evidence>
<organism evidence="14 15">
    <name type="scientific">Dendryphion nanum</name>
    <dbReference type="NCBI Taxonomy" id="256645"/>
    <lineage>
        <taxon>Eukaryota</taxon>
        <taxon>Fungi</taxon>
        <taxon>Dikarya</taxon>
        <taxon>Ascomycota</taxon>
        <taxon>Pezizomycotina</taxon>
        <taxon>Dothideomycetes</taxon>
        <taxon>Pleosporomycetidae</taxon>
        <taxon>Pleosporales</taxon>
        <taxon>Torulaceae</taxon>
        <taxon>Dendryphion</taxon>
    </lineage>
</organism>
<evidence type="ECO:0000259" key="13">
    <source>
        <dbReference type="PROSITE" id="PS51195"/>
    </source>
</evidence>
<dbReference type="GO" id="GO:0016787">
    <property type="term" value="F:hydrolase activity"/>
    <property type="evidence" value="ECO:0007669"/>
    <property type="project" value="UniProtKB-KW"/>
</dbReference>
<dbReference type="GO" id="GO:0005524">
    <property type="term" value="F:ATP binding"/>
    <property type="evidence" value="ECO:0007669"/>
    <property type="project" value="UniProtKB-UniRule"/>
</dbReference>
<evidence type="ECO:0000256" key="6">
    <source>
        <dbReference type="ARBA" id="ARBA00022840"/>
    </source>
</evidence>
<evidence type="ECO:0000256" key="8">
    <source>
        <dbReference type="PROSITE-ProRule" id="PRU00552"/>
    </source>
</evidence>
<keyword evidence="5 9" id="KW-0347">Helicase</keyword>
<feature type="region of interest" description="Disordered" evidence="10">
    <location>
        <begin position="398"/>
        <end position="434"/>
    </location>
</feature>
<evidence type="ECO:0000256" key="4">
    <source>
        <dbReference type="ARBA" id="ARBA00022801"/>
    </source>
</evidence>
<accession>A0A9P9CYE0</accession>
<name>A0A9P9CYE0_9PLEO</name>
<dbReference type="Pfam" id="PF00271">
    <property type="entry name" value="Helicase_C"/>
    <property type="match status" value="1"/>
</dbReference>
<dbReference type="Proteomes" id="UP000700596">
    <property type="component" value="Unassembled WGS sequence"/>
</dbReference>
<feature type="compositionally biased region" description="Polar residues" evidence="10">
    <location>
        <begin position="117"/>
        <end position="138"/>
    </location>
</feature>
<proteinExistence type="inferred from homology"/>
<dbReference type="OrthoDB" id="4310724at2759"/>
<dbReference type="SMART" id="SM00487">
    <property type="entry name" value="DEXDc"/>
    <property type="match status" value="1"/>
</dbReference>
<evidence type="ECO:0000259" key="11">
    <source>
        <dbReference type="PROSITE" id="PS51192"/>
    </source>
</evidence>
<feature type="compositionally biased region" description="Acidic residues" evidence="10">
    <location>
        <begin position="98"/>
        <end position="113"/>
    </location>
</feature>